<evidence type="ECO:0008006" key="3">
    <source>
        <dbReference type="Google" id="ProtNLM"/>
    </source>
</evidence>
<dbReference type="Gene3D" id="3.30.420.40">
    <property type="match status" value="1"/>
</dbReference>
<protein>
    <recommendedName>
        <fullName evidence="3">Gcp-like domain-containing protein</fullName>
    </recommendedName>
</protein>
<evidence type="ECO:0000313" key="2">
    <source>
        <dbReference type="Proteomes" id="UP000325155"/>
    </source>
</evidence>
<dbReference type="Gene3D" id="3.30.420.200">
    <property type="match status" value="1"/>
</dbReference>
<dbReference type="SUPFAM" id="SSF53067">
    <property type="entry name" value="Actin-like ATPase domain"/>
    <property type="match status" value="1"/>
</dbReference>
<proteinExistence type="predicted"/>
<dbReference type="AlphaFoldDB" id="A0A5C0UDA1"/>
<dbReference type="InterPro" id="IPR043129">
    <property type="entry name" value="ATPase_NBD"/>
</dbReference>
<dbReference type="OrthoDB" id="9809995at2"/>
<organism evidence="1 2">
    <name type="scientific">Candidatus Cytomitobacter indipagum</name>
    <dbReference type="NCBI Taxonomy" id="2601575"/>
    <lineage>
        <taxon>Bacteria</taxon>
        <taxon>Pseudomonadati</taxon>
        <taxon>Pseudomonadota</taxon>
        <taxon>Alphaproteobacteria</taxon>
        <taxon>Holosporales</taxon>
        <taxon>Holosporaceae</taxon>
        <taxon>Candidatus Cytomitobacter</taxon>
    </lineage>
</organism>
<reference evidence="1 2" key="1">
    <citation type="submission" date="2019-08" db="EMBL/GenBank/DDBJ databases">
        <title>Highly reduced genomes of protist endosymbionts show evolutionary convergence.</title>
        <authorList>
            <person name="George E."/>
            <person name="Husnik F."/>
            <person name="Tashyreva D."/>
            <person name="Prokopchuk G."/>
            <person name="Horak A."/>
            <person name="Kwong W.K."/>
            <person name="Lukes J."/>
            <person name="Keeling P.J."/>
        </authorList>
    </citation>
    <scope>NUCLEOTIDE SEQUENCE [LARGE SCALE GENOMIC DNA]</scope>
    <source>
        <strain evidence="1">1605</strain>
    </source>
</reference>
<gene>
    <name evidence="1" type="ORF">FZC35_00995</name>
</gene>
<dbReference type="RefSeq" id="WP_148980805.1">
    <property type="nucleotide sequence ID" value="NZ_CP043315.1"/>
</dbReference>
<name>A0A5C0UDA1_9PROT</name>
<keyword evidence="2" id="KW-1185">Reference proteome</keyword>
<dbReference type="EMBL" id="CP043315">
    <property type="protein sequence ID" value="QEK37958.1"/>
    <property type="molecule type" value="Genomic_DNA"/>
</dbReference>
<evidence type="ECO:0000313" key="1">
    <source>
        <dbReference type="EMBL" id="QEK37958.1"/>
    </source>
</evidence>
<sequence length="180" mass="21217">MNIFFIQREFFIELWHGSDFTGKMHVKTPSNNLLECIGILLKRHDLSMNDLSHFNSISGPGSFSSIRIAYSTLSALKRVFLHINFSSHNMEDLLDNPKNLLIRLNRNIFLVFDNKWEVKFRKELDIDQEYKMIYEKEMNLIDDLNDMKIELIQNAGKLMNSINENHANCIKEPLYIYMPV</sequence>
<dbReference type="KEGG" id="cip:FZC35_00995"/>
<dbReference type="Proteomes" id="UP000325155">
    <property type="component" value="Chromosome"/>
</dbReference>
<accession>A0A5C0UDA1</accession>